<reference evidence="1" key="2">
    <citation type="journal article" date="2015" name="Fish Shellfish Immunol.">
        <title>Early steps in the European eel (Anguilla anguilla)-Vibrio vulnificus interaction in the gills: Role of the RtxA13 toxin.</title>
        <authorList>
            <person name="Callol A."/>
            <person name="Pajuelo D."/>
            <person name="Ebbesson L."/>
            <person name="Teles M."/>
            <person name="MacKenzie S."/>
            <person name="Amaro C."/>
        </authorList>
    </citation>
    <scope>NUCLEOTIDE SEQUENCE</scope>
</reference>
<dbReference type="EMBL" id="GBXM01099529">
    <property type="protein sequence ID" value="JAH09048.1"/>
    <property type="molecule type" value="Transcribed_RNA"/>
</dbReference>
<protein>
    <submittedName>
        <fullName evidence="1">Uncharacterized protein</fullName>
    </submittedName>
</protein>
<proteinExistence type="predicted"/>
<accession>A0A0E9PYT7</accession>
<dbReference type="AlphaFoldDB" id="A0A0E9PYT7"/>
<evidence type="ECO:0000313" key="1">
    <source>
        <dbReference type="EMBL" id="JAH09048.1"/>
    </source>
</evidence>
<organism evidence="1">
    <name type="scientific">Anguilla anguilla</name>
    <name type="common">European freshwater eel</name>
    <name type="synonym">Muraena anguilla</name>
    <dbReference type="NCBI Taxonomy" id="7936"/>
    <lineage>
        <taxon>Eukaryota</taxon>
        <taxon>Metazoa</taxon>
        <taxon>Chordata</taxon>
        <taxon>Craniata</taxon>
        <taxon>Vertebrata</taxon>
        <taxon>Euteleostomi</taxon>
        <taxon>Actinopterygii</taxon>
        <taxon>Neopterygii</taxon>
        <taxon>Teleostei</taxon>
        <taxon>Anguilliformes</taxon>
        <taxon>Anguillidae</taxon>
        <taxon>Anguilla</taxon>
    </lineage>
</organism>
<name>A0A0E9PYT7_ANGAN</name>
<sequence length="44" mass="5171">MTTVIKCFLKHTSITWVYFSIAEGSPHLYNLPITFLPLRCVQDW</sequence>
<reference evidence="1" key="1">
    <citation type="submission" date="2014-11" db="EMBL/GenBank/DDBJ databases">
        <authorList>
            <person name="Amaro Gonzalez C."/>
        </authorList>
    </citation>
    <scope>NUCLEOTIDE SEQUENCE</scope>
</reference>